<gene>
    <name evidence="1" type="ORF">RPIT_12545</name>
</gene>
<accession>A0A1Q2CHI9</accession>
<sequence>MSKLGILVKTAGGVIATTATLLTALRENPQIARSIDDAVGKLKASANSENPKLRFDAKLNAINVAADAVDETFPGSPEPEGWRRQAQALRVRGELAWSANTGKHRRTAMKALNAETAELLQQINERLASMQAPTEIPPASDASH</sequence>
<dbReference type="Proteomes" id="UP000188324">
    <property type="component" value="Chromosome"/>
</dbReference>
<keyword evidence="2" id="KW-1185">Reference proteome</keyword>
<protein>
    <submittedName>
        <fullName evidence="1">Uncharacterized protein</fullName>
    </submittedName>
</protein>
<evidence type="ECO:0000313" key="1">
    <source>
        <dbReference type="EMBL" id="AQP45530.1"/>
    </source>
</evidence>
<evidence type="ECO:0000313" key="2">
    <source>
        <dbReference type="Proteomes" id="UP000188324"/>
    </source>
</evidence>
<dbReference type="KEGG" id="tfl:RPIT_12545"/>
<organism evidence="1 2">
    <name type="scientific">Tessaracoccus flavus</name>
    <dbReference type="NCBI Taxonomy" id="1610493"/>
    <lineage>
        <taxon>Bacteria</taxon>
        <taxon>Bacillati</taxon>
        <taxon>Actinomycetota</taxon>
        <taxon>Actinomycetes</taxon>
        <taxon>Propionibacteriales</taxon>
        <taxon>Propionibacteriaceae</taxon>
        <taxon>Tessaracoccus</taxon>
    </lineage>
</organism>
<dbReference type="AlphaFoldDB" id="A0A1Q2CHI9"/>
<name>A0A1Q2CHI9_9ACTN</name>
<dbReference type="RefSeq" id="WP_077343737.1">
    <property type="nucleotide sequence ID" value="NZ_CP019605.1"/>
</dbReference>
<dbReference type="EMBL" id="CP019605">
    <property type="protein sequence ID" value="AQP45530.1"/>
    <property type="molecule type" value="Genomic_DNA"/>
</dbReference>
<dbReference type="OrthoDB" id="3729761at2"/>
<proteinExistence type="predicted"/>
<reference evidence="1 2" key="1">
    <citation type="journal article" date="2016" name="Int. J. Syst. Evol. Microbiol.">
        <title>Tessaracoccus flavus sp. nov., isolated from the drainage system of a lindane-producing factory.</title>
        <authorList>
            <person name="Kumari R."/>
            <person name="Singh P."/>
            <person name="Schumann P."/>
            <person name="Lal R."/>
        </authorList>
    </citation>
    <scope>NUCLEOTIDE SEQUENCE [LARGE SCALE GENOMIC DNA]</scope>
    <source>
        <strain evidence="1 2">RP1T</strain>
    </source>
</reference>